<comment type="caution">
    <text evidence="4">The sequence shown here is derived from an EMBL/GenBank/DDBJ whole genome shotgun (WGS) entry which is preliminary data.</text>
</comment>
<feature type="non-terminal residue" evidence="4">
    <location>
        <position position="190"/>
    </location>
</feature>
<feature type="domain" description="Peptidase S1" evidence="3">
    <location>
        <begin position="30"/>
        <end position="190"/>
    </location>
</feature>
<dbReference type="GO" id="GO:0004252">
    <property type="term" value="F:serine-type endopeptidase activity"/>
    <property type="evidence" value="ECO:0007669"/>
    <property type="project" value="InterPro"/>
</dbReference>
<reference evidence="4" key="1">
    <citation type="journal article" date="2023" name="Insect Mol. Biol.">
        <title>Genome sequencing provides insights into the evolution of gene families encoding plant cell wall-degrading enzymes in longhorned beetles.</title>
        <authorList>
            <person name="Shin N.R."/>
            <person name="Okamura Y."/>
            <person name="Kirsch R."/>
            <person name="Pauchet Y."/>
        </authorList>
    </citation>
    <scope>NUCLEOTIDE SEQUENCE</scope>
    <source>
        <strain evidence="4">AMC_N1</strain>
    </source>
</reference>
<evidence type="ECO:0000313" key="5">
    <source>
        <dbReference type="Proteomes" id="UP001162162"/>
    </source>
</evidence>
<dbReference type="PANTHER" id="PTHR24256">
    <property type="entry name" value="TRYPTASE-RELATED"/>
    <property type="match status" value="1"/>
</dbReference>
<evidence type="ECO:0000256" key="1">
    <source>
        <dbReference type="ARBA" id="ARBA00023157"/>
    </source>
</evidence>
<dbReference type="SMART" id="SM00020">
    <property type="entry name" value="Tryp_SPc"/>
    <property type="match status" value="1"/>
</dbReference>
<dbReference type="Gene3D" id="2.40.10.10">
    <property type="entry name" value="Trypsin-like serine proteases"/>
    <property type="match status" value="3"/>
</dbReference>
<organism evidence="4 5">
    <name type="scientific">Aromia moschata</name>
    <dbReference type="NCBI Taxonomy" id="1265417"/>
    <lineage>
        <taxon>Eukaryota</taxon>
        <taxon>Metazoa</taxon>
        <taxon>Ecdysozoa</taxon>
        <taxon>Arthropoda</taxon>
        <taxon>Hexapoda</taxon>
        <taxon>Insecta</taxon>
        <taxon>Pterygota</taxon>
        <taxon>Neoptera</taxon>
        <taxon>Endopterygota</taxon>
        <taxon>Coleoptera</taxon>
        <taxon>Polyphaga</taxon>
        <taxon>Cucujiformia</taxon>
        <taxon>Chrysomeloidea</taxon>
        <taxon>Cerambycidae</taxon>
        <taxon>Cerambycinae</taxon>
        <taxon>Callichromatini</taxon>
        <taxon>Aromia</taxon>
    </lineage>
</organism>
<sequence length="190" mass="20528">NDGVKERGLFDFLFSPCKCRCGVPNREARILGGEYTKGHEFPWAALIQIKDTRSSLATLINDKYLLTAATNLIGLTPLDIKITVGQFDSPGNRAHDIALIKLSTPINIERRISPICLSIPNTQYLGQVATTFGWIEDETKDGPISVSCRPRKLGLPVLGPSECAGAALEPQYVSDDKGCMGVVGVPSPIC</sequence>
<evidence type="ECO:0000313" key="4">
    <source>
        <dbReference type="EMBL" id="KAJ8961460.1"/>
    </source>
</evidence>
<accession>A0AAV8ZB04</accession>
<keyword evidence="5" id="KW-1185">Reference proteome</keyword>
<dbReference type="Pfam" id="PF00089">
    <property type="entry name" value="Trypsin"/>
    <property type="match status" value="1"/>
</dbReference>
<dbReference type="Proteomes" id="UP001162162">
    <property type="component" value="Unassembled WGS sequence"/>
</dbReference>
<dbReference type="GO" id="GO:0006508">
    <property type="term" value="P:proteolysis"/>
    <property type="evidence" value="ECO:0007669"/>
    <property type="project" value="InterPro"/>
</dbReference>
<dbReference type="PROSITE" id="PS50240">
    <property type="entry name" value="TRYPSIN_DOM"/>
    <property type="match status" value="1"/>
</dbReference>
<protein>
    <recommendedName>
        <fullName evidence="3">Peptidase S1 domain-containing protein</fullName>
    </recommendedName>
</protein>
<keyword evidence="1" id="KW-1015">Disulfide bond</keyword>
<name>A0AAV8ZB04_9CUCU</name>
<dbReference type="EMBL" id="JAPWTK010000005">
    <property type="protein sequence ID" value="KAJ8961460.1"/>
    <property type="molecule type" value="Genomic_DNA"/>
</dbReference>
<evidence type="ECO:0000259" key="3">
    <source>
        <dbReference type="PROSITE" id="PS50240"/>
    </source>
</evidence>
<gene>
    <name evidence="4" type="ORF">NQ318_014708</name>
</gene>
<evidence type="ECO:0000256" key="2">
    <source>
        <dbReference type="ARBA" id="ARBA00024195"/>
    </source>
</evidence>
<feature type="non-terminal residue" evidence="4">
    <location>
        <position position="1"/>
    </location>
</feature>
<dbReference type="AlphaFoldDB" id="A0AAV8ZB04"/>
<dbReference type="SUPFAM" id="SSF50494">
    <property type="entry name" value="Trypsin-like serine proteases"/>
    <property type="match status" value="1"/>
</dbReference>
<proteinExistence type="inferred from homology"/>
<dbReference type="InterPro" id="IPR009003">
    <property type="entry name" value="Peptidase_S1_PA"/>
</dbReference>
<dbReference type="InterPro" id="IPR043504">
    <property type="entry name" value="Peptidase_S1_PA_chymotrypsin"/>
</dbReference>
<dbReference type="InterPro" id="IPR051487">
    <property type="entry name" value="Ser/Thr_Proteases_Immune/Dev"/>
</dbReference>
<dbReference type="InterPro" id="IPR001254">
    <property type="entry name" value="Trypsin_dom"/>
</dbReference>
<comment type="similarity">
    <text evidence="2">Belongs to the peptidase S1 family. CLIP subfamily.</text>
</comment>